<dbReference type="AlphaFoldDB" id="A0A239KGT9"/>
<name>A0A239KGT9_9NOCA</name>
<proteinExistence type="predicted"/>
<gene>
    <name evidence="3" type="ORF">SAMN05421642_110135</name>
</gene>
<dbReference type="InterPro" id="IPR012551">
    <property type="entry name" value="DUF1707_SHOCT-like"/>
</dbReference>
<keyword evidence="1" id="KW-0812">Transmembrane</keyword>
<organism evidence="3 4">
    <name type="scientific">Rhodococcoides kyotonense</name>
    <dbReference type="NCBI Taxonomy" id="398843"/>
    <lineage>
        <taxon>Bacteria</taxon>
        <taxon>Bacillati</taxon>
        <taxon>Actinomycetota</taxon>
        <taxon>Actinomycetes</taxon>
        <taxon>Mycobacteriales</taxon>
        <taxon>Nocardiaceae</taxon>
        <taxon>Rhodococcoides</taxon>
    </lineage>
</organism>
<accession>A0A239KGT9</accession>
<reference evidence="4" key="1">
    <citation type="submission" date="2017-06" db="EMBL/GenBank/DDBJ databases">
        <authorList>
            <person name="Varghese N."/>
            <person name="Submissions S."/>
        </authorList>
    </citation>
    <scope>NUCLEOTIDE SEQUENCE [LARGE SCALE GENOMIC DNA]</scope>
    <source>
        <strain evidence="4">JCM 23211</strain>
    </source>
</reference>
<dbReference type="OrthoDB" id="4753163at2"/>
<keyword evidence="4" id="KW-1185">Reference proteome</keyword>
<dbReference type="Pfam" id="PF08044">
    <property type="entry name" value="DUF1707"/>
    <property type="match status" value="1"/>
</dbReference>
<dbReference type="Proteomes" id="UP000198327">
    <property type="component" value="Unassembled WGS sequence"/>
</dbReference>
<feature type="transmembrane region" description="Helical" evidence="1">
    <location>
        <begin position="80"/>
        <end position="100"/>
    </location>
</feature>
<sequence length="279" mass="29787">MASNDHVSLRARDLDRALTSTALDQAYAEGQLTVDEHRARTDAARSAVTLGELHSLVGDLQLDVDLPEPTPRQSKSRTPITLALGSAAAVVVAAAVVFAWTNGDDATEAVAAPAAPSVSIPLPESVTPIVAQPFVFDTAEGLDDFRARYIERFGSSEVVELSIQVDDDNRADVYRLNAEGRVERIMVNGGFDPYRDTDLRDEGQVPFDWNLLDSAVVAGVIAGAPETVGAPQGTPDWVTIDNDEGRQRISVSVDVPDLRGGRVETDFAGNSTYVSPATN</sequence>
<dbReference type="PANTHER" id="PTHR40763">
    <property type="entry name" value="MEMBRANE PROTEIN-RELATED"/>
    <property type="match status" value="1"/>
</dbReference>
<evidence type="ECO:0000313" key="4">
    <source>
        <dbReference type="Proteomes" id="UP000198327"/>
    </source>
</evidence>
<keyword evidence="1" id="KW-1133">Transmembrane helix</keyword>
<evidence type="ECO:0000313" key="3">
    <source>
        <dbReference type="EMBL" id="SNT16839.1"/>
    </source>
</evidence>
<dbReference type="PANTHER" id="PTHR40763:SF4">
    <property type="entry name" value="DUF1707 DOMAIN-CONTAINING PROTEIN"/>
    <property type="match status" value="1"/>
</dbReference>
<protein>
    <recommendedName>
        <fullName evidence="2">DUF1707 domain-containing protein</fullName>
    </recommendedName>
</protein>
<evidence type="ECO:0000256" key="1">
    <source>
        <dbReference type="SAM" id="Phobius"/>
    </source>
</evidence>
<keyword evidence="1" id="KW-0472">Membrane</keyword>
<dbReference type="RefSeq" id="WP_089248576.1">
    <property type="nucleotide sequence ID" value="NZ_FZOW01000010.1"/>
</dbReference>
<dbReference type="EMBL" id="FZOW01000010">
    <property type="protein sequence ID" value="SNT16839.1"/>
    <property type="molecule type" value="Genomic_DNA"/>
</dbReference>
<evidence type="ECO:0000259" key="2">
    <source>
        <dbReference type="Pfam" id="PF08044"/>
    </source>
</evidence>
<feature type="domain" description="DUF1707" evidence="2">
    <location>
        <begin position="9"/>
        <end position="61"/>
    </location>
</feature>